<dbReference type="EMBL" id="LR877148">
    <property type="protein sequence ID" value="CAD2214780.1"/>
    <property type="molecule type" value="Genomic_DNA"/>
</dbReference>
<dbReference type="PANTHER" id="PTHR15977:SF15">
    <property type="entry name" value="CILIA- AND FLAGELLA-ASSOCIATED PROTEIN 46"/>
    <property type="match status" value="1"/>
</dbReference>
<evidence type="ECO:0000313" key="2">
    <source>
        <dbReference type="EMBL" id="CAD2214780.1"/>
    </source>
</evidence>
<proteinExistence type="predicted"/>
<sequence>MSLLFEVEGILLGATTSSDDVAYCYSVLEAVSKEGKYPCLELYVLCCEAAIANGRWDVAKSCEKHFATKIMSSVSMTARGYYCQALVRHHLIPAGCRGQEFSNEQHVCASYVIKGLALAVVEYPNDGWIVTVGLENLWMVVKSFFTSGKFSEVIDVVTFAVSLFDKLFSTNFDHLHVQWLIRYAKCCSGLGKFQESLGCYTTALDVAARLDDDRLYVQILRMMAVLVAERDGSSSKAKGEAIFSKQPIFQAIQCTQHFFGGYLEENAARTELTVLHEKCLTFSQERVKQEQTASRSKTKAPRGASTSEGMVISTAVMEEVISEVVLALALCKGTASTPTAVDLLLTSVNPRCKAFGMYAKAISWGYEREALDFSLATDLTYLTQSTLEHIKKCIHDIEVALDTARMIENDSERVYTLQVGCALLWLACLPLLQEPTIFHIRHTIKKMNNILKETTTNASQMRFSVELAYQSSVLEVEDDSLSKAKDCIQDALAKEYHVTLEDGRSVLPMDLPLMWLLHRADVRSKSGLFSNPEDEVLYNLEQVKLVSSASKRLVLIKAAFNKLPPLQDQEKGNEPEVNSKPEDTKHKPTKGASAKEKGKVSTVEPKPIHIRESLAYLYLSLLRECMKELSPSITPVALSVSKSLCDLDVPLVDQHKDLLLMKAEGHQCYAEVLLAESATEGEVLTTEMTTTITQNLLTASKIGCALSKMGFECAFIVMNACQKFLDLRQSTFSAGEFRSSRDLDELYEYFSQSILDFRHESKLTVELAFSFVLTLLGDYMESKDKDASWGTYEEFYQSVLKFPKSDSGSTTLKRALEVCQDTLQRLFVPSEKAPILSVYPTVCRLLGGVKVDHLHLPQELLLFQLGKICGPIGKEEKATAVSKDLLELLKSDPSVELCGRLAEHAFDMGIEQTVLDVCDIAEKLYKDGKLGWGTLYYPIDFSDKSTPVGNDKKVSLPARNPSFPKPSESDWSWYAKLLYFQAVIYGRRIPSMDFSSGRLLGLKVVQLCTNAAIATACGPAEMRSTSLKRIISFYHNEISRLRSIGVPDSEFVSSLKIIFSRTVLSNLRLATTNRVTDAGEDYLLNIVTSLGRVLLRGCAESNRLAEGVAIITSLQKILPTKYQSQISEEEVKARSQLSMPVDSTLRVAKSAGPEAEYTVWVALARTTTDPKQCENAWMCALKAVKDTPIARATCLCAYAEHLIRKGDVSCKQIKLFLLSAVDTVEHFGSVKEEETLATLPTEATGRNTLPRTLLGTTSGRTMLFSLLMGKTPIPVGKLRPVSTDPSVMLSELTIAVRAFYALFCISSDYSESDFPSKRDCVALILHYVQCMWRTVGSSLQKTNPDGEAPEDSAAPFPATWSGWCGHVVDASVVQLFTRSSREGSHTWSTDVMESIYLNVAEYLMEHKMEVFSFMILEWVKFSAALHHSPDHFKFHIVHRVANLYAQKACCLCALSAVASKSYVVEKPSAHFWASVEDGYSQIRLSTRPQEAKSERAVDMFSCSLHTLVLREAECWVYFGKTSLARLLVNATATLCRDIGDYESFCRCRTLTERMALYEHKPPAEEEDDEVLQNTPPSIWVELYLTKALHYLKSSRHVDLEGIFHKVKEVAGRFGQTDPESMASMTSTRTSTS</sequence>
<dbReference type="PANTHER" id="PTHR15977">
    <property type="entry name" value="CILIA- AND FLAGELLA-ASSOCIATED PROTEIN 46"/>
    <property type="match status" value="1"/>
</dbReference>
<dbReference type="GO" id="GO:0060294">
    <property type="term" value="P:cilium movement involved in cell motility"/>
    <property type="evidence" value="ECO:0007669"/>
    <property type="project" value="InterPro"/>
</dbReference>
<dbReference type="SUPFAM" id="SSF48452">
    <property type="entry name" value="TPR-like"/>
    <property type="match status" value="1"/>
</dbReference>
<dbReference type="VEuPathDB" id="TriTrypDB:ADEAN_000223100"/>
<dbReference type="InterPro" id="IPR039586">
    <property type="entry name" value="CFAP46"/>
</dbReference>
<dbReference type="Pfam" id="PF25439">
    <property type="entry name" value="TPR_CFAP46_N"/>
    <property type="match status" value="1"/>
</dbReference>
<dbReference type="OrthoDB" id="68437at2759"/>
<evidence type="ECO:0000256" key="1">
    <source>
        <dbReference type="SAM" id="MobiDB-lite"/>
    </source>
</evidence>
<dbReference type="InterPro" id="IPR057466">
    <property type="entry name" value="CFAP46_TPR"/>
</dbReference>
<organism evidence="2 3">
    <name type="scientific">Angomonas deanei</name>
    <dbReference type="NCBI Taxonomy" id="59799"/>
    <lineage>
        <taxon>Eukaryota</taxon>
        <taxon>Discoba</taxon>
        <taxon>Euglenozoa</taxon>
        <taxon>Kinetoplastea</taxon>
        <taxon>Metakinetoplastina</taxon>
        <taxon>Trypanosomatida</taxon>
        <taxon>Trypanosomatidae</taxon>
        <taxon>Strigomonadinae</taxon>
        <taxon>Angomonas</taxon>
    </lineage>
</organism>
<name>A0A7G2C4Y7_9TRYP</name>
<dbReference type="GO" id="GO:0035082">
    <property type="term" value="P:axoneme assembly"/>
    <property type="evidence" value="ECO:0007669"/>
    <property type="project" value="InterPro"/>
</dbReference>
<feature type="compositionally biased region" description="Basic and acidic residues" evidence="1">
    <location>
        <begin position="568"/>
        <end position="586"/>
    </location>
</feature>
<dbReference type="InterPro" id="IPR011990">
    <property type="entry name" value="TPR-like_helical_dom_sf"/>
</dbReference>
<evidence type="ECO:0000313" key="3">
    <source>
        <dbReference type="Proteomes" id="UP000515908"/>
    </source>
</evidence>
<accession>A0A7G2C4Y7</accession>
<gene>
    <name evidence="2" type="ORF">ADEAN_000223100</name>
</gene>
<dbReference type="Proteomes" id="UP000515908">
    <property type="component" value="Chromosome 04"/>
</dbReference>
<protein>
    <submittedName>
        <fullName evidence="2">Uncharacterized protein</fullName>
    </submittedName>
</protein>
<feature type="region of interest" description="Disordered" evidence="1">
    <location>
        <begin position="565"/>
        <end position="602"/>
    </location>
</feature>
<reference evidence="2 3" key="1">
    <citation type="submission" date="2020-08" db="EMBL/GenBank/DDBJ databases">
        <authorList>
            <person name="Newling K."/>
            <person name="Davey J."/>
            <person name="Forrester S."/>
        </authorList>
    </citation>
    <scope>NUCLEOTIDE SEQUENCE [LARGE SCALE GENOMIC DNA]</scope>
    <source>
        <strain evidence="3">Crithidia deanei Carvalho (ATCC PRA-265)</strain>
    </source>
</reference>
<keyword evidence="3" id="KW-1185">Reference proteome</keyword>